<reference evidence="3 4" key="1">
    <citation type="submission" date="2019-11" db="EMBL/GenBank/DDBJ databases">
        <title>Genome sequences of 17 halophilic strains isolated from different environments.</title>
        <authorList>
            <person name="Furrow R.E."/>
        </authorList>
    </citation>
    <scope>NUCLEOTIDE SEQUENCE [LARGE SCALE GENOMIC DNA]</scope>
    <source>
        <strain evidence="3 4">22507_15_FS</strain>
    </source>
</reference>
<feature type="region of interest" description="Disordered" evidence="1">
    <location>
        <begin position="320"/>
        <end position="355"/>
    </location>
</feature>
<feature type="compositionally biased region" description="Polar residues" evidence="1">
    <location>
        <begin position="225"/>
        <end position="236"/>
    </location>
</feature>
<accession>A0A9X4YCK2</accession>
<dbReference type="Pfam" id="PF02120">
    <property type="entry name" value="Flg_hook"/>
    <property type="match status" value="1"/>
</dbReference>
<dbReference type="AlphaFoldDB" id="A0A9X4YCK2"/>
<feature type="region of interest" description="Disordered" evidence="1">
    <location>
        <begin position="200"/>
        <end position="237"/>
    </location>
</feature>
<dbReference type="InterPro" id="IPR038610">
    <property type="entry name" value="FliK-like_C_sf"/>
</dbReference>
<sequence length="522" mass="55012">MVHPAGGFCGLGLPPPGAYYIENDRLLPPSTATGNTVVKVPVLSLLTRTGSSQPTGADPARLATQLERAGLREGEPRLARMLQAEGGSRAAGDGTRAAPGTRLLLEVGGQKLPVRSDQPLDTGTMVKVMRAGNELRLLESLQQPSRSTLSQSLANRIPFQHDLGQGLSRLAAQTNDPALPQQIRQGLAQLTQLMPTAPRSVQGAMGSNGAPPQSAATPGVGIATGSATVTTNSASGPTGLPALDSMSGAQVREWISQSGLFRESSMLHQPPSGATESAAQPRADLKSQLIQLAAQLLPRVTGTSSDQSGASLHRLIGQLGPMTTSSMDDTGALRFPTSPATGSSSGAAPGGNSSSMGAGEMLRLLAGMINRLTVNQLHSQAASAGADANAPNQTWILELPWVSGNQEVRILQGRLEEYGPRDADPEDASDSRSLEREWQLTLALSFDTTGPLYFEINLRGRQLRTQVWAEKPATAELIENTRERLETALSKLDLDVVPVECMEGQPPARITRLTQQLVDEHA</sequence>
<dbReference type="InterPro" id="IPR021136">
    <property type="entry name" value="Flagellar_hook_control-like_C"/>
</dbReference>
<feature type="domain" description="Flagellar hook-length control protein-like C-terminal" evidence="2">
    <location>
        <begin position="435"/>
        <end position="507"/>
    </location>
</feature>
<protein>
    <recommendedName>
        <fullName evidence="2">Flagellar hook-length control protein-like C-terminal domain-containing protein</fullName>
    </recommendedName>
</protein>
<dbReference type="Gene3D" id="3.30.750.140">
    <property type="match status" value="1"/>
</dbReference>
<dbReference type="EMBL" id="WMEX01000004">
    <property type="protein sequence ID" value="MYL27016.1"/>
    <property type="molecule type" value="Genomic_DNA"/>
</dbReference>
<organism evidence="3 4">
    <name type="scientific">Vreelandella halophila</name>
    <dbReference type="NCBI Taxonomy" id="86177"/>
    <lineage>
        <taxon>Bacteria</taxon>
        <taxon>Pseudomonadati</taxon>
        <taxon>Pseudomonadota</taxon>
        <taxon>Gammaproteobacteria</taxon>
        <taxon>Oceanospirillales</taxon>
        <taxon>Halomonadaceae</taxon>
        <taxon>Vreelandella</taxon>
    </lineage>
</organism>
<proteinExistence type="predicted"/>
<keyword evidence="4" id="KW-1185">Reference proteome</keyword>
<gene>
    <name evidence="3" type="ORF">GLW01_09450</name>
</gene>
<name>A0A9X4YCK2_9GAMM</name>
<comment type="caution">
    <text evidence="3">The sequence shown here is derived from an EMBL/GenBank/DDBJ whole genome shotgun (WGS) entry which is preliminary data.</text>
</comment>
<dbReference type="Proteomes" id="UP000460751">
    <property type="component" value="Unassembled WGS sequence"/>
</dbReference>
<feature type="compositionally biased region" description="Low complexity" evidence="1">
    <location>
        <begin position="336"/>
        <end position="355"/>
    </location>
</feature>
<evidence type="ECO:0000313" key="3">
    <source>
        <dbReference type="EMBL" id="MYL27016.1"/>
    </source>
</evidence>
<evidence type="ECO:0000313" key="4">
    <source>
        <dbReference type="Proteomes" id="UP000460751"/>
    </source>
</evidence>
<evidence type="ECO:0000259" key="2">
    <source>
        <dbReference type="Pfam" id="PF02120"/>
    </source>
</evidence>
<evidence type="ECO:0000256" key="1">
    <source>
        <dbReference type="SAM" id="MobiDB-lite"/>
    </source>
</evidence>